<reference evidence="2" key="1">
    <citation type="submission" date="2019-10" db="EMBL/GenBank/DDBJ databases">
        <authorList>
            <person name="Zhang R."/>
            <person name="Pan Y."/>
            <person name="Wang J."/>
            <person name="Ma R."/>
            <person name="Yu S."/>
        </authorList>
    </citation>
    <scope>NUCLEOTIDE SEQUENCE</scope>
    <source>
        <strain evidence="2">LA-IB0</strain>
        <tissue evidence="2">Leaf</tissue>
    </source>
</reference>
<feature type="region of interest" description="Disordered" evidence="1">
    <location>
        <begin position="20"/>
        <end position="42"/>
    </location>
</feature>
<dbReference type="Proteomes" id="UP000826271">
    <property type="component" value="Unassembled WGS sequence"/>
</dbReference>
<evidence type="ECO:0000313" key="3">
    <source>
        <dbReference type="Proteomes" id="UP000826271"/>
    </source>
</evidence>
<dbReference type="EMBL" id="WHWC01000009">
    <property type="protein sequence ID" value="KAG8376061.1"/>
    <property type="molecule type" value="Genomic_DNA"/>
</dbReference>
<protein>
    <submittedName>
        <fullName evidence="2">Uncharacterized protein</fullName>
    </submittedName>
</protein>
<organism evidence="2 3">
    <name type="scientific">Buddleja alternifolia</name>
    <dbReference type="NCBI Taxonomy" id="168488"/>
    <lineage>
        <taxon>Eukaryota</taxon>
        <taxon>Viridiplantae</taxon>
        <taxon>Streptophyta</taxon>
        <taxon>Embryophyta</taxon>
        <taxon>Tracheophyta</taxon>
        <taxon>Spermatophyta</taxon>
        <taxon>Magnoliopsida</taxon>
        <taxon>eudicotyledons</taxon>
        <taxon>Gunneridae</taxon>
        <taxon>Pentapetalae</taxon>
        <taxon>asterids</taxon>
        <taxon>lamiids</taxon>
        <taxon>Lamiales</taxon>
        <taxon>Scrophulariaceae</taxon>
        <taxon>Buddlejeae</taxon>
        <taxon>Buddleja</taxon>
    </lineage>
</organism>
<evidence type="ECO:0000256" key="1">
    <source>
        <dbReference type="SAM" id="MobiDB-lite"/>
    </source>
</evidence>
<name>A0AAV6WYK6_9LAMI</name>
<sequence length="114" mass="12044">MLERDVGTVGAAGGLEKLYGPSLGNTQARSGPRIPGESEEGPLGEICIDDDQLFDMDLALTMPENPIMEMNNEQVNGQSTAKAVVEEMATVVTECGGGGLTCRVCMDRRGLNLV</sequence>
<comment type="caution">
    <text evidence="2">The sequence shown here is derived from an EMBL/GenBank/DDBJ whole genome shotgun (WGS) entry which is preliminary data.</text>
</comment>
<proteinExistence type="predicted"/>
<gene>
    <name evidence="2" type="ORF">BUALT_Bualt09G0024400</name>
</gene>
<keyword evidence="3" id="KW-1185">Reference proteome</keyword>
<dbReference type="AlphaFoldDB" id="A0AAV6WYK6"/>
<accession>A0AAV6WYK6</accession>
<evidence type="ECO:0000313" key="2">
    <source>
        <dbReference type="EMBL" id="KAG8376061.1"/>
    </source>
</evidence>